<comment type="caution">
    <text evidence="7">The sequence shown here is derived from an EMBL/GenBank/DDBJ whole genome shotgun (WGS) entry which is preliminary data.</text>
</comment>
<evidence type="ECO:0000256" key="4">
    <source>
        <dbReference type="PROSITE-ProRule" id="PRU00182"/>
    </source>
</evidence>
<proteinExistence type="inferred from homology"/>
<protein>
    <submittedName>
        <fullName evidence="7">Ribosome-associated heat shock protein Hsp15</fullName>
    </submittedName>
</protein>
<dbReference type="EMBL" id="JACCFH010000001">
    <property type="protein sequence ID" value="NYG31269.1"/>
    <property type="molecule type" value="Genomic_DNA"/>
</dbReference>
<dbReference type="GO" id="GO:0003727">
    <property type="term" value="F:single-stranded RNA binding"/>
    <property type="evidence" value="ECO:0007669"/>
    <property type="project" value="InterPro"/>
</dbReference>
<feature type="domain" description="RNA-binding S4" evidence="6">
    <location>
        <begin position="17"/>
        <end position="77"/>
    </location>
</feature>
<dbReference type="Pfam" id="PF01479">
    <property type="entry name" value="S4"/>
    <property type="match status" value="1"/>
</dbReference>
<dbReference type="InterPro" id="IPR002942">
    <property type="entry name" value="S4_RNA-bd"/>
</dbReference>
<dbReference type="GO" id="GO:0043023">
    <property type="term" value="F:ribosomal large subunit binding"/>
    <property type="evidence" value="ECO:0007669"/>
    <property type="project" value="InterPro"/>
</dbReference>
<evidence type="ECO:0000313" key="7">
    <source>
        <dbReference type="EMBL" id="NYG31269.1"/>
    </source>
</evidence>
<dbReference type="GO" id="GO:0034605">
    <property type="term" value="P:cellular response to heat"/>
    <property type="evidence" value="ECO:0007669"/>
    <property type="project" value="InterPro"/>
</dbReference>
<evidence type="ECO:0000256" key="5">
    <source>
        <dbReference type="SAM" id="MobiDB-lite"/>
    </source>
</evidence>
<keyword evidence="3" id="KW-0238">DNA-binding</keyword>
<feature type="region of interest" description="Disordered" evidence="5">
    <location>
        <begin position="51"/>
        <end position="72"/>
    </location>
</feature>
<dbReference type="CDD" id="cd00165">
    <property type="entry name" value="S4"/>
    <property type="match status" value="1"/>
</dbReference>
<gene>
    <name evidence="7" type="ORF">BDD16_000255</name>
</gene>
<keyword evidence="2 4" id="KW-0694">RNA-binding</keyword>
<evidence type="ECO:0000256" key="3">
    <source>
        <dbReference type="ARBA" id="ARBA00023125"/>
    </source>
</evidence>
<keyword evidence="7" id="KW-0346">Stress response</keyword>
<keyword evidence="8" id="KW-1185">Reference proteome</keyword>
<dbReference type="RefSeq" id="WP_246332440.1">
    <property type="nucleotide sequence ID" value="NZ_JACCFH010000001.1"/>
</dbReference>
<reference evidence="7 8" key="1">
    <citation type="submission" date="2020-07" db="EMBL/GenBank/DDBJ databases">
        <title>Genomic Encyclopedia of Archaeal and Bacterial Type Strains, Phase II (KMG-II): from individual species to whole genera.</title>
        <authorList>
            <person name="Goeker M."/>
        </authorList>
    </citation>
    <scope>NUCLEOTIDE SEQUENCE [LARGE SCALE GENOMIC DNA]</scope>
    <source>
        <strain evidence="7 8">DSM 21226</strain>
    </source>
</reference>
<dbReference type="Proteomes" id="UP000518288">
    <property type="component" value="Unassembled WGS sequence"/>
</dbReference>
<comment type="similarity">
    <text evidence="1">Belongs to the HSP15 family.</text>
</comment>
<evidence type="ECO:0000256" key="2">
    <source>
        <dbReference type="ARBA" id="ARBA00022884"/>
    </source>
</evidence>
<organism evidence="7 8">
    <name type="scientific">Sphaerotilus montanus</name>
    <dbReference type="NCBI Taxonomy" id="522889"/>
    <lineage>
        <taxon>Bacteria</taxon>
        <taxon>Pseudomonadati</taxon>
        <taxon>Pseudomonadota</taxon>
        <taxon>Betaproteobacteria</taxon>
        <taxon>Burkholderiales</taxon>
        <taxon>Sphaerotilaceae</taxon>
        <taxon>Sphaerotilus</taxon>
    </lineage>
</organism>
<sequence length="149" mass="16742">MSSKSRPPAPPAPMPGQRLDKWLWAARFFKTRTLAGDEIERGRVLVNAQHAKPSREVRPGDRLSLRQGNSPVPREVQVLGLSEARGPAPQAQRLYAETPESIAAQAEWQVRRPYAVDPAVAMEQGRPTKADRRQLVEWQRWSASLDDEA</sequence>
<dbReference type="InterPro" id="IPR036986">
    <property type="entry name" value="S4_RNA-bd_sf"/>
</dbReference>
<dbReference type="SMART" id="SM00363">
    <property type="entry name" value="S4"/>
    <property type="match status" value="1"/>
</dbReference>
<dbReference type="GO" id="GO:0003677">
    <property type="term" value="F:DNA binding"/>
    <property type="evidence" value="ECO:0007669"/>
    <property type="project" value="UniProtKB-KW"/>
</dbReference>
<dbReference type="PIRSF" id="PIRSF016821">
    <property type="entry name" value="HSP15"/>
    <property type="match status" value="1"/>
</dbReference>
<dbReference type="InterPro" id="IPR025708">
    <property type="entry name" value="HSP15"/>
</dbReference>
<evidence type="ECO:0000259" key="6">
    <source>
        <dbReference type="SMART" id="SM00363"/>
    </source>
</evidence>
<dbReference type="Gene3D" id="3.10.290.10">
    <property type="entry name" value="RNA-binding S4 domain"/>
    <property type="match status" value="1"/>
</dbReference>
<evidence type="ECO:0000313" key="8">
    <source>
        <dbReference type="Proteomes" id="UP000518288"/>
    </source>
</evidence>
<dbReference type="SUPFAM" id="SSF55174">
    <property type="entry name" value="Alpha-L RNA-binding motif"/>
    <property type="match status" value="1"/>
</dbReference>
<evidence type="ECO:0000256" key="1">
    <source>
        <dbReference type="ARBA" id="ARBA00008396"/>
    </source>
</evidence>
<dbReference type="AlphaFoldDB" id="A0A7Y9QWB7"/>
<accession>A0A7Y9QWB7</accession>
<feature type="compositionally biased region" description="Basic and acidic residues" evidence="5">
    <location>
        <begin position="53"/>
        <end position="64"/>
    </location>
</feature>
<dbReference type="PROSITE" id="PS50889">
    <property type="entry name" value="S4"/>
    <property type="match status" value="1"/>
</dbReference>
<name>A0A7Y9QWB7_9BURK</name>